<comment type="subcellular location">
    <subcellularLocation>
        <location evidence="10">Cell membrane</location>
        <topology evidence="10">Peripheral membrane protein</topology>
        <orientation evidence="10">Cytoplasmic side</orientation>
    </subcellularLocation>
</comment>
<evidence type="ECO:0000259" key="11">
    <source>
        <dbReference type="Pfam" id="PF03033"/>
    </source>
</evidence>
<evidence type="ECO:0000256" key="3">
    <source>
        <dbReference type="ARBA" id="ARBA00022676"/>
    </source>
</evidence>
<organism evidence="13 14">
    <name type="scientific">Halodesulfovibrio spirochaetisodalis</name>
    <dbReference type="NCBI Taxonomy" id="1560234"/>
    <lineage>
        <taxon>Bacteria</taxon>
        <taxon>Pseudomonadati</taxon>
        <taxon>Thermodesulfobacteriota</taxon>
        <taxon>Desulfovibrionia</taxon>
        <taxon>Desulfovibrionales</taxon>
        <taxon>Desulfovibrionaceae</taxon>
        <taxon>Halodesulfovibrio</taxon>
    </lineage>
</organism>
<gene>
    <name evidence="10" type="primary">murG</name>
    <name evidence="13" type="ORF">SP90_02460</name>
</gene>
<dbReference type="SUPFAM" id="SSF53756">
    <property type="entry name" value="UDP-Glycosyltransferase/glycogen phosphorylase"/>
    <property type="match status" value="1"/>
</dbReference>
<dbReference type="InterPro" id="IPR007235">
    <property type="entry name" value="Glyco_trans_28_C"/>
</dbReference>
<sequence>MKRVVLTTGGTGGHVFPALAVAEEIRRRFPEVEFLFIGGKYGPERQMVENAGIPFVGLPVRGILGRGIKAIGAMAGLGVSTLKSMRIIREFNPEVVIGFGGYAAVAGCLGGKLCGVPVSIHEQNSVPGLTNRVLSKIAERIFISLPDEHEHFEPDYTVLTGNPVRAAIAAIRNESKKHDVAVPSILVCGGSLGAKAVNSAVIDLLPALKYMGCIVHHQTGKADYDRIQSAYAEAGMTNCIVEPFVDDMAAAYAAADLVICRAGATTIAELTVAGKPALFIPFPHATHNHQVHNARYLETKGAAVVVEERELAQTDMNTLVTGLLKDSAKLQSMGQAAKKLGRPEAAANVVSCIMDLLPKAPLESLVHPYKEDTENNESTD</sequence>
<comment type="pathway">
    <text evidence="10">Cell wall biogenesis; peptidoglycan biosynthesis.</text>
</comment>
<dbReference type="GO" id="GO:0050511">
    <property type="term" value="F:undecaprenyldiphospho-muramoylpentapeptide beta-N-acetylglucosaminyltransferase activity"/>
    <property type="evidence" value="ECO:0007669"/>
    <property type="project" value="UniProtKB-UniRule"/>
</dbReference>
<dbReference type="STRING" id="1560234.SP90_02460"/>
<feature type="binding site" evidence="10">
    <location>
        <position position="165"/>
    </location>
    <ligand>
        <name>UDP-N-acetyl-alpha-D-glucosamine</name>
        <dbReference type="ChEBI" id="CHEBI:57705"/>
    </ligand>
</feature>
<reference evidence="13 14" key="1">
    <citation type="submission" date="2015-01" db="EMBL/GenBank/DDBJ databases">
        <title>Desulfovibrio sp. JC271 draft genome sequence.</title>
        <authorList>
            <person name="Shivani Y."/>
            <person name="Subhash Y."/>
            <person name="Sasikala C."/>
            <person name="Ramana C.V."/>
        </authorList>
    </citation>
    <scope>NUCLEOTIDE SEQUENCE [LARGE SCALE GENOMIC DNA]</scope>
    <source>
        <strain evidence="13 14">JC271</strain>
    </source>
</reference>
<evidence type="ECO:0000256" key="6">
    <source>
        <dbReference type="ARBA" id="ARBA00022984"/>
    </source>
</evidence>
<dbReference type="GO" id="GO:0051301">
    <property type="term" value="P:cell division"/>
    <property type="evidence" value="ECO:0007669"/>
    <property type="project" value="UniProtKB-KW"/>
</dbReference>
<dbReference type="HAMAP" id="MF_00033">
    <property type="entry name" value="MurG"/>
    <property type="match status" value="1"/>
</dbReference>
<dbReference type="InterPro" id="IPR004276">
    <property type="entry name" value="GlycoTrans_28_N"/>
</dbReference>
<dbReference type="RefSeq" id="WP_066852203.1">
    <property type="nucleotide sequence ID" value="NZ_JXMS01000003.1"/>
</dbReference>
<keyword evidence="4 10" id="KW-0808">Transferase</keyword>
<dbReference type="EMBL" id="JXMS01000003">
    <property type="protein sequence ID" value="OBQ56202.1"/>
    <property type="molecule type" value="Genomic_DNA"/>
</dbReference>
<dbReference type="UniPathway" id="UPA00219"/>
<dbReference type="EC" id="2.4.1.227" evidence="10"/>
<keyword evidence="14" id="KW-1185">Reference proteome</keyword>
<dbReference type="GO" id="GO:0009252">
    <property type="term" value="P:peptidoglycan biosynthetic process"/>
    <property type="evidence" value="ECO:0007669"/>
    <property type="project" value="UniProtKB-UniRule"/>
</dbReference>
<evidence type="ECO:0000256" key="5">
    <source>
        <dbReference type="ARBA" id="ARBA00022960"/>
    </source>
</evidence>
<dbReference type="NCBIfam" id="TIGR01133">
    <property type="entry name" value="murG"/>
    <property type="match status" value="1"/>
</dbReference>
<name>A0A1B7XL19_9BACT</name>
<comment type="caution">
    <text evidence="10">Lacks conserved residue(s) required for the propagation of feature annotation.</text>
</comment>
<dbReference type="Pfam" id="PF04101">
    <property type="entry name" value="Glyco_tran_28_C"/>
    <property type="match status" value="1"/>
</dbReference>
<dbReference type="PANTHER" id="PTHR21015:SF22">
    <property type="entry name" value="GLYCOSYLTRANSFERASE"/>
    <property type="match status" value="1"/>
</dbReference>
<feature type="domain" description="Glycosyl transferase family 28 C-terminal" evidence="12">
    <location>
        <begin position="185"/>
        <end position="347"/>
    </location>
</feature>
<comment type="similarity">
    <text evidence="10">Belongs to the glycosyltransferase 28 family. MurG subfamily.</text>
</comment>
<keyword evidence="3 10" id="KW-0328">Glycosyltransferase</keyword>
<evidence type="ECO:0000256" key="1">
    <source>
        <dbReference type="ARBA" id="ARBA00022475"/>
    </source>
</evidence>
<proteinExistence type="inferred from homology"/>
<dbReference type="AlphaFoldDB" id="A0A1B7XL19"/>
<keyword evidence="5 10" id="KW-0133">Cell shape</keyword>
<evidence type="ECO:0000259" key="12">
    <source>
        <dbReference type="Pfam" id="PF04101"/>
    </source>
</evidence>
<feature type="domain" description="Glycosyltransferase family 28 N-terminal" evidence="11">
    <location>
        <begin position="4"/>
        <end position="143"/>
    </location>
</feature>
<dbReference type="CDD" id="cd03785">
    <property type="entry name" value="GT28_MurG"/>
    <property type="match status" value="1"/>
</dbReference>
<evidence type="ECO:0000313" key="14">
    <source>
        <dbReference type="Proteomes" id="UP000091979"/>
    </source>
</evidence>
<dbReference type="PANTHER" id="PTHR21015">
    <property type="entry name" value="UDP-N-ACETYLGLUCOSAMINE--N-ACETYLMURAMYL-(PENTAPEPTIDE) PYROPHOSPHORYL-UNDECAPRENOL N-ACETYLGLUCOSAMINE TRANSFERASE 1"/>
    <property type="match status" value="1"/>
</dbReference>
<evidence type="ECO:0000256" key="9">
    <source>
        <dbReference type="ARBA" id="ARBA00023316"/>
    </source>
</evidence>
<evidence type="ECO:0000256" key="8">
    <source>
        <dbReference type="ARBA" id="ARBA00023306"/>
    </source>
</evidence>
<dbReference type="InterPro" id="IPR006009">
    <property type="entry name" value="GlcNAc_MurG"/>
</dbReference>
<protein>
    <recommendedName>
        <fullName evidence="10">UDP-N-acetylglucosamine--N-acetylmuramyl-(pentapeptide) pyrophosphoryl-undecaprenol N-acetylglucosamine transferase</fullName>
        <ecNumber evidence="10">2.4.1.227</ecNumber>
    </recommendedName>
    <alternativeName>
        <fullName evidence="10">Undecaprenyl-PP-MurNAc-pentapeptide-UDPGlcNAc GlcNAc transferase</fullName>
    </alternativeName>
</protein>
<comment type="caution">
    <text evidence="13">The sequence shown here is derived from an EMBL/GenBank/DDBJ whole genome shotgun (WGS) entry which is preliminary data.</text>
</comment>
<evidence type="ECO:0000256" key="7">
    <source>
        <dbReference type="ARBA" id="ARBA00023136"/>
    </source>
</evidence>
<dbReference type="Gene3D" id="3.40.50.2000">
    <property type="entry name" value="Glycogen Phosphorylase B"/>
    <property type="match status" value="2"/>
</dbReference>
<feature type="binding site" evidence="10">
    <location>
        <position position="124"/>
    </location>
    <ligand>
        <name>UDP-N-acetyl-alpha-D-glucosamine</name>
        <dbReference type="ChEBI" id="CHEBI:57705"/>
    </ligand>
</feature>
<dbReference type="GO" id="GO:0008360">
    <property type="term" value="P:regulation of cell shape"/>
    <property type="evidence" value="ECO:0007669"/>
    <property type="project" value="UniProtKB-KW"/>
</dbReference>
<dbReference type="GO" id="GO:0051991">
    <property type="term" value="F:UDP-N-acetyl-D-glucosamine:N-acetylmuramoyl-L-alanyl-D-glutamyl-meso-2,6-diaminopimelyl-D-alanyl-D-alanine-diphosphoundecaprenol 4-beta-N-acetylglucosaminlytransferase activity"/>
    <property type="evidence" value="ECO:0007669"/>
    <property type="project" value="RHEA"/>
</dbReference>
<evidence type="ECO:0000256" key="2">
    <source>
        <dbReference type="ARBA" id="ARBA00022618"/>
    </source>
</evidence>
<dbReference type="GO" id="GO:0071555">
    <property type="term" value="P:cell wall organization"/>
    <property type="evidence" value="ECO:0007669"/>
    <property type="project" value="UniProtKB-KW"/>
</dbReference>
<keyword evidence="2 10" id="KW-0132">Cell division</keyword>
<dbReference type="PATRIC" id="fig|1560234.3.peg.1944"/>
<keyword evidence="8 10" id="KW-0131">Cell cycle</keyword>
<accession>A0A1B7XL19</accession>
<comment type="function">
    <text evidence="10">Cell wall formation. Catalyzes the transfer of a GlcNAc subunit on undecaprenyl-pyrophosphoryl-MurNAc-pentapeptide (lipid intermediate I) to form undecaprenyl-pyrophosphoryl-MurNAc-(pentapeptide)GlcNAc (lipid intermediate II).</text>
</comment>
<dbReference type="Proteomes" id="UP000091979">
    <property type="component" value="Unassembled WGS sequence"/>
</dbReference>
<keyword evidence="6 10" id="KW-0573">Peptidoglycan synthesis</keyword>
<feature type="binding site" evidence="10">
    <location>
        <position position="290"/>
    </location>
    <ligand>
        <name>UDP-N-acetyl-alpha-D-glucosamine</name>
        <dbReference type="ChEBI" id="CHEBI:57705"/>
    </ligand>
</feature>
<evidence type="ECO:0000313" key="13">
    <source>
        <dbReference type="EMBL" id="OBQ56202.1"/>
    </source>
</evidence>
<evidence type="ECO:0000256" key="4">
    <source>
        <dbReference type="ARBA" id="ARBA00022679"/>
    </source>
</evidence>
<feature type="binding site" evidence="10">
    <location>
        <begin position="11"/>
        <end position="13"/>
    </location>
    <ligand>
        <name>UDP-N-acetyl-alpha-D-glucosamine</name>
        <dbReference type="ChEBI" id="CHEBI:57705"/>
    </ligand>
</feature>
<evidence type="ECO:0000256" key="10">
    <source>
        <dbReference type="HAMAP-Rule" id="MF_00033"/>
    </source>
</evidence>
<keyword evidence="7 10" id="KW-0472">Membrane</keyword>
<keyword evidence="9 10" id="KW-0961">Cell wall biogenesis/degradation</keyword>
<dbReference type="Pfam" id="PF03033">
    <property type="entry name" value="Glyco_transf_28"/>
    <property type="match status" value="1"/>
</dbReference>
<keyword evidence="1 10" id="KW-1003">Cell membrane</keyword>
<comment type="catalytic activity">
    <reaction evidence="10">
        <text>di-trans,octa-cis-undecaprenyl diphospho-N-acetyl-alpha-D-muramoyl-L-alanyl-D-glutamyl-meso-2,6-diaminopimeloyl-D-alanyl-D-alanine + UDP-N-acetyl-alpha-D-glucosamine = di-trans,octa-cis-undecaprenyl diphospho-[N-acetyl-alpha-D-glucosaminyl-(1-&gt;4)]-N-acetyl-alpha-D-muramoyl-L-alanyl-D-glutamyl-meso-2,6-diaminopimeloyl-D-alanyl-D-alanine + UDP + H(+)</text>
        <dbReference type="Rhea" id="RHEA:31227"/>
        <dbReference type="ChEBI" id="CHEBI:15378"/>
        <dbReference type="ChEBI" id="CHEBI:57705"/>
        <dbReference type="ChEBI" id="CHEBI:58223"/>
        <dbReference type="ChEBI" id="CHEBI:61387"/>
        <dbReference type="ChEBI" id="CHEBI:61388"/>
        <dbReference type="EC" id="2.4.1.227"/>
    </reaction>
</comment>
<feature type="binding site" evidence="10">
    <location>
        <position position="191"/>
    </location>
    <ligand>
        <name>UDP-N-acetyl-alpha-D-glucosamine</name>
        <dbReference type="ChEBI" id="CHEBI:57705"/>
    </ligand>
</feature>
<dbReference type="GO" id="GO:0005975">
    <property type="term" value="P:carbohydrate metabolic process"/>
    <property type="evidence" value="ECO:0007669"/>
    <property type="project" value="InterPro"/>
</dbReference>
<dbReference type="OrthoDB" id="9808936at2"/>
<dbReference type="GO" id="GO:0005886">
    <property type="term" value="C:plasma membrane"/>
    <property type="evidence" value="ECO:0007669"/>
    <property type="project" value="UniProtKB-SubCell"/>
</dbReference>